<dbReference type="InterPro" id="IPR001890">
    <property type="entry name" value="RNA-binding_CRM"/>
</dbReference>
<evidence type="ECO:0000313" key="4">
    <source>
        <dbReference type="EMBL" id="MBK1629831.1"/>
    </source>
</evidence>
<gene>
    <name evidence="4" type="ORF">CKO31_03555</name>
</gene>
<keyword evidence="1 2" id="KW-0694">RNA-binding</keyword>
<dbReference type="PANTHER" id="PTHR40065">
    <property type="entry name" value="RNA-BINDING PROTEIN YHBY"/>
    <property type="match status" value="1"/>
</dbReference>
<dbReference type="Proteomes" id="UP000748752">
    <property type="component" value="Unassembled WGS sequence"/>
</dbReference>
<dbReference type="PANTHER" id="PTHR40065:SF3">
    <property type="entry name" value="RNA-BINDING PROTEIN YHBY"/>
    <property type="match status" value="1"/>
</dbReference>
<dbReference type="InterPro" id="IPR051925">
    <property type="entry name" value="RNA-binding_domain"/>
</dbReference>
<evidence type="ECO:0000313" key="5">
    <source>
        <dbReference type="Proteomes" id="UP000748752"/>
    </source>
</evidence>
<comment type="caution">
    <text evidence="4">The sequence shown here is derived from an EMBL/GenBank/DDBJ whole genome shotgun (WGS) entry which is preliminary data.</text>
</comment>
<feature type="domain" description="CRM" evidence="3">
    <location>
        <begin position="3"/>
        <end position="99"/>
    </location>
</feature>
<reference evidence="4 5" key="1">
    <citation type="journal article" date="2020" name="Microorganisms">
        <title>Osmotic Adaptation and Compatible Solute Biosynthesis of Phototrophic Bacteria as Revealed from Genome Analyses.</title>
        <authorList>
            <person name="Imhoff J.F."/>
            <person name="Rahn T."/>
            <person name="Kunzel S."/>
            <person name="Keller A."/>
            <person name="Neulinger S.C."/>
        </authorList>
    </citation>
    <scope>NUCLEOTIDE SEQUENCE [LARGE SCALE GENOMIC DNA]</scope>
    <source>
        <strain evidence="4 5">DSM 6210</strain>
    </source>
</reference>
<proteinExistence type="predicted"/>
<sequence>MTQPLENHQRRALKQRAHHLKPVVLLGAAGLTEAVLAEIELALDHHVLIKVRVNGGDRDIRDAQVGTIAEETGAALVQRIGNVAVLYRANPELKDPIRLPT</sequence>
<protein>
    <submittedName>
        <fullName evidence="4">RNA-binding protein</fullName>
    </submittedName>
</protein>
<dbReference type="InterPro" id="IPR035920">
    <property type="entry name" value="YhbY-like_sf"/>
</dbReference>
<dbReference type="Pfam" id="PF01985">
    <property type="entry name" value="CRS1_YhbY"/>
    <property type="match status" value="1"/>
</dbReference>
<organism evidence="4 5">
    <name type="scientific">Thiohalocapsa halophila</name>
    <dbReference type="NCBI Taxonomy" id="69359"/>
    <lineage>
        <taxon>Bacteria</taxon>
        <taxon>Pseudomonadati</taxon>
        <taxon>Pseudomonadota</taxon>
        <taxon>Gammaproteobacteria</taxon>
        <taxon>Chromatiales</taxon>
        <taxon>Chromatiaceae</taxon>
        <taxon>Thiohalocapsa</taxon>
    </lineage>
</organism>
<evidence type="ECO:0000256" key="2">
    <source>
        <dbReference type="PROSITE-ProRule" id="PRU00626"/>
    </source>
</evidence>
<dbReference type="PROSITE" id="PS51295">
    <property type="entry name" value="CRM"/>
    <property type="match status" value="1"/>
</dbReference>
<evidence type="ECO:0000256" key="1">
    <source>
        <dbReference type="ARBA" id="ARBA00022884"/>
    </source>
</evidence>
<dbReference type="InterPro" id="IPR017924">
    <property type="entry name" value="RNA-binding_YhbY"/>
</dbReference>
<evidence type="ECO:0000259" key="3">
    <source>
        <dbReference type="PROSITE" id="PS51295"/>
    </source>
</evidence>
<keyword evidence="5" id="KW-1185">Reference proteome</keyword>
<dbReference type="SMART" id="SM01103">
    <property type="entry name" value="CRS1_YhbY"/>
    <property type="match status" value="1"/>
</dbReference>
<name>A0ABS1CEI3_9GAMM</name>
<dbReference type="EMBL" id="NRRV01000005">
    <property type="protein sequence ID" value="MBK1629831.1"/>
    <property type="molecule type" value="Genomic_DNA"/>
</dbReference>
<dbReference type="NCBIfam" id="TIGR00253">
    <property type="entry name" value="RNA_bind_YhbY"/>
    <property type="match status" value="1"/>
</dbReference>
<dbReference type="SUPFAM" id="SSF75471">
    <property type="entry name" value="YhbY-like"/>
    <property type="match status" value="1"/>
</dbReference>
<dbReference type="Gene3D" id="3.30.110.60">
    <property type="entry name" value="YhbY-like"/>
    <property type="match status" value="1"/>
</dbReference>
<dbReference type="RefSeq" id="WP_200234142.1">
    <property type="nucleotide sequence ID" value="NZ_NRRV01000005.1"/>
</dbReference>
<accession>A0ABS1CEI3</accession>